<accession>A0A6J4SBI3</accession>
<feature type="transmembrane region" description="Helical" evidence="2">
    <location>
        <begin position="195"/>
        <end position="220"/>
    </location>
</feature>
<evidence type="ECO:0000256" key="1">
    <source>
        <dbReference type="SAM" id="MobiDB-lite"/>
    </source>
</evidence>
<keyword evidence="2" id="KW-1133">Transmembrane helix</keyword>
<reference evidence="3" key="1">
    <citation type="submission" date="2020-02" db="EMBL/GenBank/DDBJ databases">
        <authorList>
            <person name="Meier V. D."/>
        </authorList>
    </citation>
    <scope>NUCLEOTIDE SEQUENCE</scope>
    <source>
        <strain evidence="3">AVDCRST_MAG25</strain>
    </source>
</reference>
<sequence>MGRDRDKGRPVEPGDARAHGNDPDAVEINRGGRDEGRLGPNIDAEGRNMDDPQEGGTRSVGRAREERSGSQEGSRGGSRDDSPEWRSQQESEHRRDRRNDADSSRDRHNDADSSRGTSWTSVIFGLLAALGASLILSGIVGGIVAAIFGALGVGGGAEGGTTALIGVLLTLLLAFLIGGYVAGRLASRSGVKHGLLVPLLLLILTILLAIIGALVGFSLIDNLQGVTLPAVPSDIQQQAQGEAPQNLGSILTVSGILALLVPFIGGALGGAWGAKTGRNRP</sequence>
<protein>
    <submittedName>
        <fullName evidence="3">Uncharacterized protein</fullName>
    </submittedName>
</protein>
<dbReference type="InterPro" id="IPR036259">
    <property type="entry name" value="MFS_trans_sf"/>
</dbReference>
<evidence type="ECO:0000313" key="3">
    <source>
        <dbReference type="EMBL" id="CAA9494541.1"/>
    </source>
</evidence>
<dbReference type="Gene3D" id="1.20.1250.20">
    <property type="entry name" value="MFS general substrate transporter like domains"/>
    <property type="match status" value="1"/>
</dbReference>
<dbReference type="AlphaFoldDB" id="A0A6J4SBI3"/>
<feature type="region of interest" description="Disordered" evidence="1">
    <location>
        <begin position="1"/>
        <end position="116"/>
    </location>
</feature>
<feature type="transmembrane region" description="Helical" evidence="2">
    <location>
        <begin position="163"/>
        <end position="183"/>
    </location>
</feature>
<feature type="compositionally biased region" description="Basic and acidic residues" evidence="1">
    <location>
        <begin position="77"/>
        <end position="113"/>
    </location>
</feature>
<dbReference type="EMBL" id="CADCVI010000245">
    <property type="protein sequence ID" value="CAA9494541.1"/>
    <property type="molecule type" value="Genomic_DNA"/>
</dbReference>
<feature type="compositionally biased region" description="Basic and acidic residues" evidence="1">
    <location>
        <begin position="1"/>
        <end position="22"/>
    </location>
</feature>
<organism evidence="3">
    <name type="scientific">uncultured Rubrobacteraceae bacterium</name>
    <dbReference type="NCBI Taxonomy" id="349277"/>
    <lineage>
        <taxon>Bacteria</taxon>
        <taxon>Bacillati</taxon>
        <taxon>Actinomycetota</taxon>
        <taxon>Rubrobacteria</taxon>
        <taxon>Rubrobacterales</taxon>
        <taxon>Rubrobacteraceae</taxon>
        <taxon>environmental samples</taxon>
    </lineage>
</organism>
<name>A0A6J4SBI3_9ACTN</name>
<evidence type="ECO:0000256" key="2">
    <source>
        <dbReference type="SAM" id="Phobius"/>
    </source>
</evidence>
<gene>
    <name evidence="3" type="ORF">AVDCRST_MAG25-3583</name>
</gene>
<keyword evidence="2" id="KW-0812">Transmembrane</keyword>
<feature type="transmembrane region" description="Helical" evidence="2">
    <location>
        <begin position="250"/>
        <end position="274"/>
    </location>
</feature>
<keyword evidence="2" id="KW-0472">Membrane</keyword>
<feature type="transmembrane region" description="Helical" evidence="2">
    <location>
        <begin position="122"/>
        <end position="151"/>
    </location>
</feature>
<proteinExistence type="predicted"/>
<dbReference type="SUPFAM" id="SSF103473">
    <property type="entry name" value="MFS general substrate transporter"/>
    <property type="match status" value="1"/>
</dbReference>